<dbReference type="AlphaFoldDB" id="A0A7J7TTK2"/>
<feature type="region of interest" description="Disordered" evidence="1">
    <location>
        <begin position="33"/>
        <end position="70"/>
    </location>
</feature>
<comment type="caution">
    <text evidence="2">The sequence shown here is derived from an EMBL/GenBank/DDBJ whole genome shotgun (WGS) entry which is preliminary data.</text>
</comment>
<evidence type="ECO:0000313" key="3">
    <source>
        <dbReference type="Proteomes" id="UP000527355"/>
    </source>
</evidence>
<keyword evidence="3" id="KW-1185">Reference proteome</keyword>
<proteinExistence type="predicted"/>
<feature type="compositionally biased region" description="Basic and acidic residues" evidence="1">
    <location>
        <begin position="53"/>
        <end position="70"/>
    </location>
</feature>
<accession>A0A7J7TTK2</accession>
<sequence length="150" mass="16293">MAARAVCPGVSSPCRHRLWRPCLARGCGPWAASCQSPSCSNPSHWRQRRKPGLFKEQDERKKSQATDRETDLAPSLWQIVLSVCGVSWGLGDSEPVSGAGRPFAKLQAGWQPGRVGSGHLRLRGCPPPHGPRCLALEPSSLRNSLVTFTV</sequence>
<evidence type="ECO:0000313" key="2">
    <source>
        <dbReference type="EMBL" id="KAF6303936.1"/>
    </source>
</evidence>
<protein>
    <submittedName>
        <fullName evidence="2">Uncharacterized protein</fullName>
    </submittedName>
</protein>
<organism evidence="2 3">
    <name type="scientific">Myotis myotis</name>
    <name type="common">Greater mouse-eared bat</name>
    <name type="synonym">Vespertilio myotis</name>
    <dbReference type="NCBI Taxonomy" id="51298"/>
    <lineage>
        <taxon>Eukaryota</taxon>
        <taxon>Metazoa</taxon>
        <taxon>Chordata</taxon>
        <taxon>Craniata</taxon>
        <taxon>Vertebrata</taxon>
        <taxon>Euteleostomi</taxon>
        <taxon>Mammalia</taxon>
        <taxon>Eutheria</taxon>
        <taxon>Laurasiatheria</taxon>
        <taxon>Chiroptera</taxon>
        <taxon>Yangochiroptera</taxon>
        <taxon>Vespertilionidae</taxon>
        <taxon>Myotis</taxon>
    </lineage>
</organism>
<dbReference type="EMBL" id="JABWUV010000015">
    <property type="protein sequence ID" value="KAF6303936.1"/>
    <property type="molecule type" value="Genomic_DNA"/>
</dbReference>
<name>A0A7J7TTK2_MYOMY</name>
<evidence type="ECO:0000256" key="1">
    <source>
        <dbReference type="SAM" id="MobiDB-lite"/>
    </source>
</evidence>
<reference evidence="2 3" key="1">
    <citation type="journal article" date="2020" name="Nature">
        <title>Six reference-quality genomes reveal evolution of bat adaptations.</title>
        <authorList>
            <person name="Jebb D."/>
            <person name="Huang Z."/>
            <person name="Pippel M."/>
            <person name="Hughes G.M."/>
            <person name="Lavrichenko K."/>
            <person name="Devanna P."/>
            <person name="Winkler S."/>
            <person name="Jermiin L.S."/>
            <person name="Skirmuntt E.C."/>
            <person name="Katzourakis A."/>
            <person name="Burkitt-Gray L."/>
            <person name="Ray D.A."/>
            <person name="Sullivan K.A.M."/>
            <person name="Roscito J.G."/>
            <person name="Kirilenko B.M."/>
            <person name="Davalos L.M."/>
            <person name="Corthals A.P."/>
            <person name="Power M.L."/>
            <person name="Jones G."/>
            <person name="Ransome R.D."/>
            <person name="Dechmann D.K.N."/>
            <person name="Locatelli A.G."/>
            <person name="Puechmaille S.J."/>
            <person name="Fedrigo O."/>
            <person name="Jarvis E.D."/>
            <person name="Hiller M."/>
            <person name="Vernes S.C."/>
            <person name="Myers E.W."/>
            <person name="Teeling E.C."/>
        </authorList>
    </citation>
    <scope>NUCLEOTIDE SEQUENCE [LARGE SCALE GENOMIC DNA]</scope>
    <source>
        <strain evidence="2">MMyoMyo1</strain>
        <tissue evidence="2">Flight muscle</tissue>
    </source>
</reference>
<feature type="compositionally biased region" description="Polar residues" evidence="1">
    <location>
        <begin position="33"/>
        <end position="44"/>
    </location>
</feature>
<gene>
    <name evidence="2" type="ORF">mMyoMyo1_008919</name>
</gene>
<dbReference type="Proteomes" id="UP000527355">
    <property type="component" value="Unassembled WGS sequence"/>
</dbReference>